<proteinExistence type="predicted"/>
<name>A0ABV0AGA0_9ACTN</name>
<comment type="caution">
    <text evidence="2">The sequence shown here is derived from an EMBL/GenBank/DDBJ whole genome shotgun (WGS) entry which is preliminary data.</text>
</comment>
<evidence type="ECO:0000313" key="3">
    <source>
        <dbReference type="Proteomes" id="UP001447516"/>
    </source>
</evidence>
<feature type="compositionally biased region" description="Polar residues" evidence="1">
    <location>
        <begin position="1"/>
        <end position="10"/>
    </location>
</feature>
<reference evidence="2 3" key="1">
    <citation type="submission" date="2024-05" db="EMBL/GenBank/DDBJ databases">
        <title>Microbispora sp.ZYX-F-249.</title>
        <authorList>
            <person name="Xie H."/>
        </authorList>
    </citation>
    <scope>NUCLEOTIDE SEQUENCE [LARGE SCALE GENOMIC DNA]</scope>
    <source>
        <strain evidence="2 3">ZYX-F-249</strain>
    </source>
</reference>
<evidence type="ECO:0000313" key="2">
    <source>
        <dbReference type="EMBL" id="MEN3533877.1"/>
    </source>
</evidence>
<dbReference type="Proteomes" id="UP001447516">
    <property type="component" value="Unassembled WGS sequence"/>
</dbReference>
<sequence length="139" mass="14246">MSRSVSNRPASGSPEPGSRSAMTVRSSGAVMNPGGPVSAVAHAAPGFVGGCDHHQTPVDVDALDPAVVDVRREHAPELETLATFMAVPATPWLHHFFALKLVGFPIPWTAAGIAVVAAAALEMPSPSRTGSQRTGLACS</sequence>
<feature type="region of interest" description="Disordered" evidence="1">
    <location>
        <begin position="1"/>
        <end position="35"/>
    </location>
</feature>
<protein>
    <submittedName>
        <fullName evidence="2">Uncharacterized protein</fullName>
    </submittedName>
</protein>
<dbReference type="EMBL" id="JBDJAW010000001">
    <property type="protein sequence ID" value="MEN3533877.1"/>
    <property type="molecule type" value="Genomic_DNA"/>
</dbReference>
<organism evidence="2 3">
    <name type="scientific">Microbispora maris</name>
    <dbReference type="NCBI Taxonomy" id="3144104"/>
    <lineage>
        <taxon>Bacteria</taxon>
        <taxon>Bacillati</taxon>
        <taxon>Actinomycetota</taxon>
        <taxon>Actinomycetes</taxon>
        <taxon>Streptosporangiales</taxon>
        <taxon>Streptosporangiaceae</taxon>
        <taxon>Microbispora</taxon>
    </lineage>
</organism>
<gene>
    <name evidence="2" type="ORF">AAH991_02085</name>
</gene>
<keyword evidence="3" id="KW-1185">Reference proteome</keyword>
<evidence type="ECO:0000256" key="1">
    <source>
        <dbReference type="SAM" id="MobiDB-lite"/>
    </source>
</evidence>
<accession>A0ABV0AGA0</accession>